<protein>
    <submittedName>
        <fullName evidence="1">Uncharacterized protein</fullName>
    </submittedName>
</protein>
<accession>A0A7N8YGT0</accession>
<dbReference type="InParanoid" id="A0A7N8YGT0"/>
<dbReference type="Proteomes" id="UP000261640">
    <property type="component" value="Unplaced"/>
</dbReference>
<proteinExistence type="predicted"/>
<dbReference type="AlphaFoldDB" id="A0A7N8YGT0"/>
<dbReference type="Ensembl" id="ENSMAMT00000045089.1">
    <property type="protein sequence ID" value="ENSMAMP00000060284.1"/>
    <property type="gene ID" value="ENSMAMG00000026984.1"/>
</dbReference>
<evidence type="ECO:0000313" key="1">
    <source>
        <dbReference type="Ensembl" id="ENSMAMP00000060284.1"/>
    </source>
</evidence>
<reference evidence="1" key="1">
    <citation type="submission" date="2025-08" db="UniProtKB">
        <authorList>
            <consortium name="Ensembl"/>
        </authorList>
    </citation>
    <scope>IDENTIFICATION</scope>
</reference>
<keyword evidence="2" id="KW-1185">Reference proteome</keyword>
<name>A0A7N8YGT0_9TELE</name>
<organism evidence="1 2">
    <name type="scientific">Mastacembelus armatus</name>
    <name type="common">zig-zag eel</name>
    <dbReference type="NCBI Taxonomy" id="205130"/>
    <lineage>
        <taxon>Eukaryota</taxon>
        <taxon>Metazoa</taxon>
        <taxon>Chordata</taxon>
        <taxon>Craniata</taxon>
        <taxon>Vertebrata</taxon>
        <taxon>Euteleostomi</taxon>
        <taxon>Actinopterygii</taxon>
        <taxon>Neopterygii</taxon>
        <taxon>Teleostei</taxon>
        <taxon>Neoteleostei</taxon>
        <taxon>Acanthomorphata</taxon>
        <taxon>Anabantaria</taxon>
        <taxon>Synbranchiformes</taxon>
        <taxon>Mastacembelidae</taxon>
        <taxon>Mastacembelus</taxon>
    </lineage>
</organism>
<sequence length="47" mass="5460">MFIIKTSLQWSGSSAYISKNQTFYFQYSNIHTLLPLTDLVLTPQICF</sequence>
<reference evidence="1" key="2">
    <citation type="submission" date="2025-09" db="UniProtKB">
        <authorList>
            <consortium name="Ensembl"/>
        </authorList>
    </citation>
    <scope>IDENTIFICATION</scope>
</reference>
<evidence type="ECO:0000313" key="2">
    <source>
        <dbReference type="Proteomes" id="UP000261640"/>
    </source>
</evidence>